<dbReference type="AlphaFoldDB" id="G2XFJ9"/>
<dbReference type="GO" id="GO:0008374">
    <property type="term" value="F:O-acyltransferase activity"/>
    <property type="evidence" value="ECO:0007669"/>
    <property type="project" value="TreeGrafter"/>
</dbReference>
<dbReference type="Gene3D" id="2.160.10.10">
    <property type="entry name" value="Hexapeptide repeat proteins"/>
    <property type="match status" value="1"/>
</dbReference>
<accession>G2XFJ9</accession>
<gene>
    <name evidence="4" type="ORF">VDAG_09123</name>
</gene>
<dbReference type="Pfam" id="PF00132">
    <property type="entry name" value="Hexapep"/>
    <property type="match status" value="1"/>
</dbReference>
<evidence type="ECO:0000313" key="4">
    <source>
        <dbReference type="EMBL" id="EGY18597.1"/>
    </source>
</evidence>
<dbReference type="PANTHER" id="PTHR23416:SF76">
    <property type="entry name" value="ZN(II)2CYS6 TRANSCRIPTION FACTOR (EUROFUNG)"/>
    <property type="match status" value="1"/>
</dbReference>
<name>G2XFJ9_VERDV</name>
<dbReference type="RefSeq" id="XP_009653720.1">
    <property type="nucleotide sequence ID" value="XM_009655425.1"/>
</dbReference>
<dbReference type="Pfam" id="PF12464">
    <property type="entry name" value="Mac"/>
    <property type="match status" value="1"/>
</dbReference>
<dbReference type="InterPro" id="IPR011004">
    <property type="entry name" value="Trimer_LpxA-like_sf"/>
</dbReference>
<dbReference type="InterPro" id="IPR001451">
    <property type="entry name" value="Hexapep"/>
</dbReference>
<dbReference type="HOGENOM" id="CLU_781188_0_0_1"/>
<dbReference type="PANTHER" id="PTHR23416">
    <property type="entry name" value="SIALIC ACID SYNTHASE-RELATED"/>
    <property type="match status" value="1"/>
</dbReference>
<feature type="domain" description="Maltose/galactoside acetyltransferase" evidence="3">
    <location>
        <begin position="163"/>
        <end position="194"/>
    </location>
</feature>
<evidence type="ECO:0000313" key="5">
    <source>
        <dbReference type="Proteomes" id="UP000001611"/>
    </source>
</evidence>
<sequence length="355" mass="39538">MEFPRESPDLSRERLVGHSRALHSILSSSSDHQEHQIIDDDCSATDSTADTICATDDRRYLLETQTACDAFHAAEAMMLLACTPTENRQPAEVCPAHHSEAKGVQHTTRTAAQAISGSRQPRFSHDYQHQYPANTTVGSRPILRPNQPSIASSKFQKHARAIGRQYFPWTPILVKDRERCLRACRRFNRFFAEENVPSKLSSLLFRPIFQPSEPTQSPPFLGGKIGNNVTVAPYFMCEYGYNICIGDNVRIGQDCTINDASRVIIGNNCVLGPRVMILTELPTERRDRRVNHSSWHVQGVRIENDCWIGAGAIICAGVCIGEGSTVLEGTVVTKLHCPSRYDSVSNVSNPAFSRR</sequence>
<dbReference type="GeneID" id="20710586"/>
<dbReference type="GO" id="GO:0016407">
    <property type="term" value="F:acetyltransferase activity"/>
    <property type="evidence" value="ECO:0007669"/>
    <property type="project" value="InterPro"/>
</dbReference>
<proteinExistence type="inferred from homology"/>
<evidence type="ECO:0000259" key="3">
    <source>
        <dbReference type="Pfam" id="PF12464"/>
    </source>
</evidence>
<reference evidence="4 5" key="1">
    <citation type="submission" date="2008-03" db="EMBL/GenBank/DDBJ databases">
        <title>The Genome Sequence of Verticillium dahliae VdLs.17.</title>
        <authorList>
            <consortium name="The Broad Institute Genome Sequencing Platform"/>
            <person name="Ma L.-J.J."/>
            <person name="Klosterman S.J."/>
            <person name="Subbarao K."/>
            <person name="Dobinson K."/>
            <person name="Veronese P."/>
            <person name="Kang S."/>
            <person name="Gold S.E."/>
            <person name="Young S."/>
            <person name="Jaffe D."/>
            <person name="Gnerre S."/>
            <person name="Berlin A."/>
            <person name="Heiman D."/>
            <person name="Hepburn T."/>
            <person name="Sykes S."/>
            <person name="Alvarado L."/>
            <person name="Kodira C.D."/>
            <person name="Lander E."/>
            <person name="Galagan J."/>
            <person name="Nusbaum C."/>
            <person name="Birren B."/>
        </authorList>
    </citation>
    <scope>NUCLEOTIDE SEQUENCE [LARGE SCALE GENOMIC DNA]</scope>
    <source>
        <strain evidence="5">VdLs.17 / ATCC MYA-4575 / FGSC 10137</strain>
    </source>
</reference>
<dbReference type="EMBL" id="DS572717">
    <property type="protein sequence ID" value="EGY18597.1"/>
    <property type="molecule type" value="Genomic_DNA"/>
</dbReference>
<organism evidence="4 5">
    <name type="scientific">Verticillium dahliae (strain VdLs.17 / ATCC MYA-4575 / FGSC 10137)</name>
    <name type="common">Verticillium wilt</name>
    <dbReference type="NCBI Taxonomy" id="498257"/>
    <lineage>
        <taxon>Eukaryota</taxon>
        <taxon>Fungi</taxon>
        <taxon>Dikarya</taxon>
        <taxon>Ascomycota</taxon>
        <taxon>Pezizomycotina</taxon>
        <taxon>Sordariomycetes</taxon>
        <taxon>Hypocreomycetidae</taxon>
        <taxon>Glomerellales</taxon>
        <taxon>Plectosphaerellaceae</taxon>
        <taxon>Verticillium</taxon>
    </lineage>
</organism>
<evidence type="ECO:0000256" key="1">
    <source>
        <dbReference type="ARBA" id="ARBA00007274"/>
    </source>
</evidence>
<dbReference type="Proteomes" id="UP000001611">
    <property type="component" value="Chromosome 4"/>
</dbReference>
<dbReference type="InParanoid" id="G2XFJ9"/>
<comment type="similarity">
    <text evidence="1">Belongs to the transferase hexapeptide repeat family.</text>
</comment>
<dbReference type="InterPro" id="IPR051159">
    <property type="entry name" value="Hexapeptide_acetyltransf"/>
</dbReference>
<protein>
    <submittedName>
        <fullName evidence="4">Maltose O-acetyltransferase</fullName>
    </submittedName>
</protein>
<dbReference type="Pfam" id="PF14602">
    <property type="entry name" value="Hexapep_2"/>
    <property type="match status" value="1"/>
</dbReference>
<dbReference type="KEGG" id="vda:VDAG_09123"/>
<evidence type="ECO:0000256" key="2">
    <source>
        <dbReference type="ARBA" id="ARBA00022679"/>
    </source>
</evidence>
<dbReference type="eggNOG" id="KOG4750">
    <property type="taxonomic scope" value="Eukaryota"/>
</dbReference>
<keyword evidence="2" id="KW-0808">Transferase</keyword>
<dbReference type="SUPFAM" id="SSF51161">
    <property type="entry name" value="Trimeric LpxA-like enzymes"/>
    <property type="match status" value="1"/>
</dbReference>
<dbReference type="InterPro" id="IPR024688">
    <property type="entry name" value="Mac_dom"/>
</dbReference>
<keyword evidence="5" id="KW-1185">Reference proteome</keyword>